<dbReference type="InterPro" id="IPR043128">
    <property type="entry name" value="Rev_trsase/Diguanyl_cyclase"/>
</dbReference>
<dbReference type="InterPro" id="IPR001126">
    <property type="entry name" value="UmuC"/>
</dbReference>
<dbReference type="GO" id="GO:0035861">
    <property type="term" value="C:site of double-strand break"/>
    <property type="evidence" value="ECO:0007669"/>
    <property type="project" value="TreeGrafter"/>
</dbReference>
<dbReference type="Gene3D" id="3.30.70.270">
    <property type="match status" value="2"/>
</dbReference>
<dbReference type="PIRSF" id="PIRSF036603">
    <property type="entry name" value="DPol_eta"/>
    <property type="match status" value="1"/>
</dbReference>
<evidence type="ECO:0000256" key="3">
    <source>
        <dbReference type="ARBA" id="ARBA00022695"/>
    </source>
</evidence>
<evidence type="ECO:0000256" key="4">
    <source>
        <dbReference type="ARBA" id="ARBA00022723"/>
    </source>
</evidence>
<keyword evidence="7" id="KW-0234">DNA repair</keyword>
<dbReference type="Gene3D" id="1.10.150.20">
    <property type="entry name" value="5' to 3' exonuclease, C-terminal subdomain"/>
    <property type="match status" value="1"/>
</dbReference>
<dbReference type="Gene3D" id="3.30.1490.100">
    <property type="entry name" value="DNA polymerase, Y-family, little finger domain"/>
    <property type="match status" value="1"/>
</dbReference>
<dbReference type="PROSITE" id="PS50173">
    <property type="entry name" value="UMUC"/>
    <property type="match status" value="1"/>
</dbReference>
<evidence type="ECO:0000256" key="9">
    <source>
        <dbReference type="SAM" id="MobiDB-lite"/>
    </source>
</evidence>
<reference evidence="11" key="1">
    <citation type="submission" date="2015-08" db="EMBL/GenBank/DDBJ databases">
        <authorList>
            <person name="Babu N.S."/>
            <person name="Beckwith C.J."/>
            <person name="Beseler K.G."/>
            <person name="Brison A."/>
            <person name="Carone J.V."/>
            <person name="Caskin T.P."/>
            <person name="Diamond M."/>
            <person name="Durham M.E."/>
            <person name="Foxe J.M."/>
            <person name="Go M."/>
            <person name="Henderson B.A."/>
            <person name="Jones I.B."/>
            <person name="McGettigan J.A."/>
            <person name="Micheletti S.J."/>
            <person name="Nasrallah M.E."/>
            <person name="Ortiz D."/>
            <person name="Piller C.R."/>
            <person name="Privatt S.R."/>
            <person name="Schneider S.L."/>
            <person name="Sharp S."/>
            <person name="Smith T.C."/>
            <person name="Stanton J.D."/>
            <person name="Ullery H.E."/>
            <person name="Wilson R.J."/>
            <person name="Serrano M.G."/>
            <person name="Buck G."/>
            <person name="Lee V."/>
            <person name="Wang Y."/>
            <person name="Carvalho R."/>
            <person name="Voegtly L."/>
            <person name="Shi R."/>
            <person name="Duckworth R."/>
            <person name="Johnson A."/>
            <person name="Loviza R."/>
            <person name="Walstead R."/>
            <person name="Shah Z."/>
            <person name="Kiflezghi M."/>
            <person name="Wade K."/>
            <person name="Ball S.L."/>
            <person name="Bradley K.W."/>
            <person name="Asai D.J."/>
            <person name="Bowman C.A."/>
            <person name="Russell D.A."/>
            <person name="Pope W.H."/>
            <person name="Jacobs-Sera D."/>
            <person name="Hendrix R.W."/>
            <person name="Hatfull G.F."/>
        </authorList>
    </citation>
    <scope>NUCLEOTIDE SEQUENCE</scope>
</reference>
<dbReference type="PANTHER" id="PTHR45873:SF1">
    <property type="entry name" value="DNA POLYMERASE ETA"/>
    <property type="match status" value="1"/>
</dbReference>
<dbReference type="SUPFAM" id="SSF100879">
    <property type="entry name" value="Lesion bypass DNA polymerase (Y-family), little finger domain"/>
    <property type="match status" value="1"/>
</dbReference>
<dbReference type="SUPFAM" id="SSF56672">
    <property type="entry name" value="DNA/RNA polymerases"/>
    <property type="match status" value="1"/>
</dbReference>
<organism evidence="11">
    <name type="scientific">Auxenochlorella protothecoides</name>
    <name type="common">Green microalga</name>
    <name type="synonym">Chlorella protothecoides</name>
    <dbReference type="NCBI Taxonomy" id="3075"/>
    <lineage>
        <taxon>Eukaryota</taxon>
        <taxon>Viridiplantae</taxon>
        <taxon>Chlorophyta</taxon>
        <taxon>core chlorophytes</taxon>
        <taxon>Trebouxiophyceae</taxon>
        <taxon>Chlorellales</taxon>
        <taxon>Chlorellaceae</taxon>
        <taxon>Auxenochlorella</taxon>
    </lineage>
</organism>
<keyword evidence="8" id="KW-0539">Nucleus</keyword>
<sequence>MTQIGHPANHSRVILHIDFDCYYAQVEQKRLGIPRDTPCAVQQWEGLIAINYAARARGITRHMRVHEARARVPELVLVHVETVGADAPHGADAGVGADPAKGAPAPNRSTQKASLERYRRSTAEVLTLLHAQLPGAVIEKASIDEVYIDVTAEVERALSRHEAHGGLLPEADSVVIGGPLNPGSEFERRLGQGAGLAARLRAALFEQLGYTSSAGIASNKLLAKVASAMNKPNRQTIVPPRAALSLMQNLPLPKLRNFGGKLGDSLAALGCATAGDVLALAPEVLERRFGPERAAFISAAVQGISMEPVKAREVTKSMLAAKTFYNTRDLDVIKSWFVVLANELAPRLGIDAEENLRRPKNLTIYYRTETDGEHSRVFLMPRFPPGQGPSPQVLAEAAYSYFLTGCMADALPCSRLALSATDFTPVPAAGTSAITRFLSAPAQRQQGHAIRAEARSALGNDAPDAAPHEAAAPGAILAANSRSPGGSGGGAEARAPSTAGGHSSEGPVGSEEDPLLAGVDVRQQAALLREAAMLRTLRNAPYDSSRGAAGKSGKRKADSQHSITRFFGQGS</sequence>
<name>A0A1D2AF01_AUXPR</name>
<keyword evidence="3" id="KW-0548">Nucleotidyltransferase</keyword>
<accession>A0A1D2AF01</accession>
<proteinExistence type="predicted"/>
<keyword evidence="5" id="KW-0227">DNA damage</keyword>
<feature type="domain" description="UmuC" evidence="10">
    <location>
        <begin position="14"/>
        <end position="259"/>
    </location>
</feature>
<evidence type="ECO:0000256" key="2">
    <source>
        <dbReference type="ARBA" id="ARBA00022679"/>
    </source>
</evidence>
<feature type="region of interest" description="Disordered" evidence="9">
    <location>
        <begin position="88"/>
        <end position="115"/>
    </location>
</feature>
<evidence type="ECO:0000256" key="6">
    <source>
        <dbReference type="ARBA" id="ARBA00022842"/>
    </source>
</evidence>
<dbReference type="PANTHER" id="PTHR45873">
    <property type="entry name" value="DNA POLYMERASE ETA"/>
    <property type="match status" value="1"/>
</dbReference>
<gene>
    <name evidence="11" type="ORF">g.27131</name>
</gene>
<dbReference type="FunFam" id="3.40.1170.60:FF:000003">
    <property type="entry name" value="DNA polymerase eta"/>
    <property type="match status" value="1"/>
</dbReference>
<evidence type="ECO:0000256" key="1">
    <source>
        <dbReference type="ARBA" id="ARBA00004123"/>
    </source>
</evidence>
<dbReference type="AlphaFoldDB" id="A0A1D2AF01"/>
<evidence type="ECO:0000256" key="7">
    <source>
        <dbReference type="ARBA" id="ARBA00023204"/>
    </source>
</evidence>
<feature type="region of interest" description="Disordered" evidence="9">
    <location>
        <begin position="535"/>
        <end position="571"/>
    </location>
</feature>
<evidence type="ECO:0000256" key="5">
    <source>
        <dbReference type="ARBA" id="ARBA00022763"/>
    </source>
</evidence>
<dbReference type="GO" id="GO:0046872">
    <property type="term" value="F:metal ion binding"/>
    <property type="evidence" value="ECO:0007669"/>
    <property type="project" value="UniProtKB-KW"/>
</dbReference>
<dbReference type="InterPro" id="IPR052230">
    <property type="entry name" value="DNA_polymerase_eta"/>
</dbReference>
<evidence type="ECO:0000259" key="10">
    <source>
        <dbReference type="PROSITE" id="PS50173"/>
    </source>
</evidence>
<dbReference type="GO" id="GO:0009314">
    <property type="term" value="P:response to radiation"/>
    <property type="evidence" value="ECO:0007669"/>
    <property type="project" value="TreeGrafter"/>
</dbReference>
<dbReference type="GO" id="GO:0003684">
    <property type="term" value="F:damaged DNA binding"/>
    <property type="evidence" value="ECO:0007669"/>
    <property type="project" value="InterPro"/>
</dbReference>
<evidence type="ECO:0000313" key="11">
    <source>
        <dbReference type="EMBL" id="JAT77523.1"/>
    </source>
</evidence>
<evidence type="ECO:0000256" key="8">
    <source>
        <dbReference type="ARBA" id="ARBA00023242"/>
    </source>
</evidence>
<keyword evidence="2" id="KW-0808">Transferase</keyword>
<dbReference type="GO" id="GO:0005657">
    <property type="term" value="C:replication fork"/>
    <property type="evidence" value="ECO:0007669"/>
    <property type="project" value="TreeGrafter"/>
</dbReference>
<dbReference type="GO" id="GO:0042276">
    <property type="term" value="P:error-prone translesion synthesis"/>
    <property type="evidence" value="ECO:0007669"/>
    <property type="project" value="TreeGrafter"/>
</dbReference>
<dbReference type="GO" id="GO:0005634">
    <property type="term" value="C:nucleus"/>
    <property type="evidence" value="ECO:0007669"/>
    <property type="project" value="UniProtKB-SubCell"/>
</dbReference>
<keyword evidence="4" id="KW-0479">Metal-binding</keyword>
<protein>
    <recommendedName>
        <fullName evidence="10">UmuC domain-containing protein</fullName>
    </recommendedName>
</protein>
<dbReference type="GO" id="GO:0006281">
    <property type="term" value="P:DNA repair"/>
    <property type="evidence" value="ECO:0007669"/>
    <property type="project" value="UniProtKB-KW"/>
</dbReference>
<dbReference type="InterPro" id="IPR036775">
    <property type="entry name" value="DNA_pol_Y-fam_lit_finger_sf"/>
</dbReference>
<dbReference type="InterPro" id="IPR043502">
    <property type="entry name" value="DNA/RNA_pol_sf"/>
</dbReference>
<dbReference type="EMBL" id="GDKF01001099">
    <property type="protein sequence ID" value="JAT77523.1"/>
    <property type="molecule type" value="Transcribed_RNA"/>
</dbReference>
<dbReference type="Gene3D" id="3.40.1170.60">
    <property type="match status" value="1"/>
</dbReference>
<dbReference type="GO" id="GO:0003887">
    <property type="term" value="F:DNA-directed DNA polymerase activity"/>
    <property type="evidence" value="ECO:0007669"/>
    <property type="project" value="TreeGrafter"/>
</dbReference>
<dbReference type="Pfam" id="PF00817">
    <property type="entry name" value="IMS"/>
    <property type="match status" value="1"/>
</dbReference>
<feature type="region of interest" description="Disordered" evidence="9">
    <location>
        <begin position="478"/>
        <end position="513"/>
    </location>
</feature>
<keyword evidence="6" id="KW-0460">Magnesium</keyword>
<comment type="subcellular location">
    <subcellularLocation>
        <location evidence="1">Nucleus</location>
    </subcellularLocation>
</comment>